<dbReference type="AlphaFoldDB" id="A0AAD4XA89"/>
<name>A0AAD4XA89_9MAGN</name>
<evidence type="ECO:0000259" key="7">
    <source>
        <dbReference type="Pfam" id="PF00626"/>
    </source>
</evidence>
<dbReference type="InterPro" id="IPR012990">
    <property type="entry name" value="Beta-sandwich_Sec23_24"/>
</dbReference>
<dbReference type="GO" id="GO:0005096">
    <property type="term" value="F:GTPase activator activity"/>
    <property type="evidence" value="ECO:0007669"/>
    <property type="project" value="TreeGrafter"/>
</dbReference>
<dbReference type="SUPFAM" id="SSF81811">
    <property type="entry name" value="Helical domain of Sec23/24"/>
    <property type="match status" value="1"/>
</dbReference>
<evidence type="ECO:0000256" key="2">
    <source>
        <dbReference type="ARBA" id="ARBA00009210"/>
    </source>
</evidence>
<dbReference type="Gene3D" id="2.30.30.380">
    <property type="entry name" value="Zn-finger domain of Sec23/24"/>
    <property type="match status" value="1"/>
</dbReference>
<evidence type="ECO:0000259" key="10">
    <source>
        <dbReference type="Pfam" id="PF08033"/>
    </source>
</evidence>
<evidence type="ECO:0000256" key="1">
    <source>
        <dbReference type="ARBA" id="ARBA00004255"/>
    </source>
</evidence>
<dbReference type="InterPro" id="IPR006896">
    <property type="entry name" value="Sec23/24_trunk_dom"/>
</dbReference>
<organism evidence="11 12">
    <name type="scientific">Papaver atlanticum</name>
    <dbReference type="NCBI Taxonomy" id="357466"/>
    <lineage>
        <taxon>Eukaryota</taxon>
        <taxon>Viridiplantae</taxon>
        <taxon>Streptophyta</taxon>
        <taxon>Embryophyta</taxon>
        <taxon>Tracheophyta</taxon>
        <taxon>Spermatophyta</taxon>
        <taxon>Magnoliopsida</taxon>
        <taxon>Ranunculales</taxon>
        <taxon>Papaveraceae</taxon>
        <taxon>Papaveroideae</taxon>
        <taxon>Papaver</taxon>
    </lineage>
</organism>
<dbReference type="Gene3D" id="3.40.20.10">
    <property type="entry name" value="Severin"/>
    <property type="match status" value="1"/>
</dbReference>
<proteinExistence type="inferred from homology"/>
<keyword evidence="6" id="KW-0479">Metal-binding</keyword>
<feature type="domain" description="Sec23/Sec24 trunk" evidence="8">
    <location>
        <begin position="99"/>
        <end position="282"/>
    </location>
</feature>
<dbReference type="Pfam" id="PF08033">
    <property type="entry name" value="Sec23_BS"/>
    <property type="match status" value="1"/>
</dbReference>
<sequence length="615" mass="68098">MNYNDLPLLSYDPLICNGHRCAAVFNPYAVIDNRVWTCPFYVNNTPEHVATYTTVEYRQQGRKTSKSWDRTNSTSAFSSSASLNCLDVKGNGPGIVFVNTLVGLVTFNSMVGVHDLGFPNCSKVILFHGERELSTDQVQEFLGIRRPKHHIHGTTPDMHEQGFLLPISECESSIANAIKEIDHFRAAISISAGLLEGCIANTGSRIMVFTSGPATMGPGIVVDMDQSKSIRSHTRLCDASIVLDLLACSLDQVGVAELKVAVENSGGFLMLGESFESEQFKKCLGHIFEKDADGNLSMYFDATVEIVMTKDAQICGALGPCVSLKRKTSSVSENEIGQSGTCSLVFELGNEQTIQPKDIFLVQLIIRYRYGNGEIRQRVTTAGRRCVGPCSQKIPAGFDQEAAASVMARLAIHRAEWCSAREVIGWVDNMLNKFATEIGPASSFSLFPQFMYNFRRSQFIDVFNSTPGETAFIRLMLNQEGVAGSLIMIQPTLLQYSLGVPPITLSLDISSISPDVILLLDSYFYVVIHYGSRIAHWKKQGHDKDPNHERFRELLEAPGRVAEQLVTNRFPLPKLVKCDQHSSQARYLLAKLNPSTEGRQVIFTDDVSLQIFIEH</sequence>
<keyword evidence="6" id="KW-0653">Protein transport</keyword>
<dbReference type="Pfam" id="PF04815">
    <property type="entry name" value="Sec23_helical"/>
    <property type="match status" value="1"/>
</dbReference>
<evidence type="ECO:0000256" key="5">
    <source>
        <dbReference type="ARBA" id="ARBA00025471"/>
    </source>
</evidence>
<dbReference type="InterPro" id="IPR037364">
    <property type="entry name" value="Sec23"/>
</dbReference>
<keyword evidence="6" id="KW-0472">Membrane</keyword>
<dbReference type="SUPFAM" id="SSF82754">
    <property type="entry name" value="C-terminal, gelsolin-like domain of Sec23/24"/>
    <property type="match status" value="1"/>
</dbReference>
<dbReference type="GO" id="GO:0070971">
    <property type="term" value="C:endoplasmic reticulum exit site"/>
    <property type="evidence" value="ECO:0007669"/>
    <property type="project" value="TreeGrafter"/>
</dbReference>
<dbReference type="InterPro" id="IPR036180">
    <property type="entry name" value="Gelsolin-like_dom_sf"/>
</dbReference>
<dbReference type="InterPro" id="IPR007123">
    <property type="entry name" value="Gelsolin-like_dom"/>
</dbReference>
<dbReference type="Gene3D" id="1.20.120.730">
    <property type="entry name" value="Sec23/Sec24 helical domain"/>
    <property type="match status" value="1"/>
</dbReference>
<dbReference type="FunFam" id="3.40.20.10:FF:000041">
    <property type="entry name" value="Protein transport protein SEC23"/>
    <property type="match status" value="1"/>
</dbReference>
<dbReference type="InterPro" id="IPR006900">
    <property type="entry name" value="Sec23/24_helical_dom"/>
</dbReference>
<dbReference type="InterPro" id="IPR036465">
    <property type="entry name" value="vWFA_dom_sf"/>
</dbReference>
<keyword evidence="6" id="KW-0256">Endoplasmic reticulum</keyword>
<comment type="caution">
    <text evidence="11">The sequence shown here is derived from an EMBL/GenBank/DDBJ whole genome shotgun (WGS) entry which is preliminary data.</text>
</comment>
<comment type="function">
    <text evidence="5 6">Component of the coat protein complex II (COPII) which promotes the formation of transport vesicles from the endoplasmic reticulum (ER). The coat has two main functions, the physical deformation of the endoplasmic reticulum membrane into vesicles and the selection of cargo molecules.</text>
</comment>
<dbReference type="InterPro" id="IPR036175">
    <property type="entry name" value="Sec23/24_helical_dom_sf"/>
</dbReference>
<evidence type="ECO:0000313" key="11">
    <source>
        <dbReference type="EMBL" id="KAI3875014.1"/>
    </source>
</evidence>
<dbReference type="GO" id="GO:0006886">
    <property type="term" value="P:intracellular protein transport"/>
    <property type="evidence" value="ECO:0007669"/>
    <property type="project" value="InterPro"/>
</dbReference>
<evidence type="ECO:0000256" key="3">
    <source>
        <dbReference type="ARBA" id="ARBA00021212"/>
    </source>
</evidence>
<dbReference type="SUPFAM" id="SSF82919">
    <property type="entry name" value="Zn-finger domain of Sec23/24"/>
    <property type="match status" value="1"/>
</dbReference>
<dbReference type="InterPro" id="IPR029006">
    <property type="entry name" value="ADF-H/Gelsolin-like_dom_sf"/>
</dbReference>
<dbReference type="GO" id="GO:0090110">
    <property type="term" value="P:COPII-coated vesicle cargo loading"/>
    <property type="evidence" value="ECO:0007669"/>
    <property type="project" value="TreeGrafter"/>
</dbReference>
<dbReference type="SUPFAM" id="SSF53300">
    <property type="entry name" value="vWA-like"/>
    <property type="match status" value="1"/>
</dbReference>
<dbReference type="Gene3D" id="3.40.50.410">
    <property type="entry name" value="von Willebrand factor, type A domain"/>
    <property type="match status" value="1"/>
</dbReference>
<dbReference type="GO" id="GO:0030127">
    <property type="term" value="C:COPII vesicle coat"/>
    <property type="evidence" value="ECO:0007669"/>
    <property type="project" value="InterPro"/>
</dbReference>
<keyword evidence="12" id="KW-1185">Reference proteome</keyword>
<dbReference type="Pfam" id="PF04811">
    <property type="entry name" value="Sec23_trunk"/>
    <property type="match status" value="1"/>
</dbReference>
<dbReference type="Proteomes" id="UP001202328">
    <property type="component" value="Unassembled WGS sequence"/>
</dbReference>
<dbReference type="GO" id="GO:0005789">
    <property type="term" value="C:endoplasmic reticulum membrane"/>
    <property type="evidence" value="ECO:0007669"/>
    <property type="project" value="UniProtKB-SubCell"/>
</dbReference>
<reference evidence="11" key="1">
    <citation type="submission" date="2022-04" db="EMBL/GenBank/DDBJ databases">
        <title>A functionally conserved STORR gene fusion in Papaver species that diverged 16.8 million years ago.</title>
        <authorList>
            <person name="Catania T."/>
        </authorList>
    </citation>
    <scope>NUCLEOTIDE SEQUENCE</scope>
    <source>
        <strain evidence="11">S-188037</strain>
    </source>
</reference>
<dbReference type="InterPro" id="IPR036174">
    <property type="entry name" value="Znf_Sec23_Sec24_sf"/>
</dbReference>
<dbReference type="PANTHER" id="PTHR11141:SF22">
    <property type="entry name" value="PROTEIN TRANSPORT PROTEIN SEC23 G"/>
    <property type="match status" value="1"/>
</dbReference>
<feature type="domain" description="Sec23/Sec24 helical" evidence="9">
    <location>
        <begin position="399"/>
        <end position="486"/>
    </location>
</feature>
<feature type="domain" description="Sec23/Sec24 beta-sandwich" evidence="10">
    <location>
        <begin position="300"/>
        <end position="386"/>
    </location>
</feature>
<keyword evidence="6" id="KW-0963">Cytoplasm</keyword>
<evidence type="ECO:0000313" key="12">
    <source>
        <dbReference type="Proteomes" id="UP001202328"/>
    </source>
</evidence>
<dbReference type="EMBL" id="JAJJMB010012638">
    <property type="protein sequence ID" value="KAI3875014.1"/>
    <property type="molecule type" value="Genomic_DNA"/>
</dbReference>
<keyword evidence="4" id="KW-0333">Golgi apparatus</keyword>
<keyword evidence="6" id="KW-0862">Zinc</keyword>
<dbReference type="PANTHER" id="PTHR11141">
    <property type="entry name" value="PROTEIN TRANSPORT PROTEIN SEC23"/>
    <property type="match status" value="1"/>
</dbReference>
<keyword evidence="6" id="KW-0968">Cytoplasmic vesicle</keyword>
<keyword evidence="6" id="KW-0931">ER-Golgi transport</keyword>
<comment type="subcellular location">
    <subcellularLocation>
        <location evidence="6">Cytoplasmic vesicle</location>
        <location evidence="6">COPII-coated vesicle membrane</location>
        <topology evidence="6">Peripheral membrane protein</topology>
        <orientation evidence="6">Cytoplasmic side</orientation>
    </subcellularLocation>
    <subcellularLocation>
        <location evidence="6">Endoplasmic reticulum membrane</location>
        <topology evidence="6">Peripheral membrane protein</topology>
        <orientation evidence="6">Cytoplasmic side</orientation>
    </subcellularLocation>
    <subcellularLocation>
        <location evidence="1">Golgi apparatus membrane</location>
        <topology evidence="1">Peripheral membrane protein</topology>
        <orientation evidence="1">Cytoplasmic side</orientation>
    </subcellularLocation>
</comment>
<dbReference type="GO" id="GO:0000139">
    <property type="term" value="C:Golgi membrane"/>
    <property type="evidence" value="ECO:0007669"/>
    <property type="project" value="UniProtKB-SubCell"/>
</dbReference>
<dbReference type="Pfam" id="PF00626">
    <property type="entry name" value="Gelsolin"/>
    <property type="match status" value="1"/>
</dbReference>
<keyword evidence="6" id="KW-0813">Transport</keyword>
<feature type="domain" description="Gelsolin-like" evidence="7">
    <location>
        <begin position="502"/>
        <end position="586"/>
    </location>
</feature>
<dbReference type="SUPFAM" id="SSF81995">
    <property type="entry name" value="beta-sandwich domain of Sec23/24"/>
    <property type="match status" value="1"/>
</dbReference>
<accession>A0AAD4XA89</accession>
<evidence type="ECO:0000259" key="9">
    <source>
        <dbReference type="Pfam" id="PF04815"/>
    </source>
</evidence>
<protein>
    <recommendedName>
        <fullName evidence="3 6">Protein transport protein SEC23</fullName>
    </recommendedName>
</protein>
<dbReference type="GO" id="GO:0008270">
    <property type="term" value="F:zinc ion binding"/>
    <property type="evidence" value="ECO:0007669"/>
    <property type="project" value="InterPro"/>
</dbReference>
<evidence type="ECO:0000259" key="8">
    <source>
        <dbReference type="Pfam" id="PF04811"/>
    </source>
</evidence>
<gene>
    <name evidence="11" type="ORF">MKW98_019587</name>
</gene>
<comment type="similarity">
    <text evidence="2 6">Belongs to the SEC23/SEC24 family. SEC23 subfamily.</text>
</comment>
<evidence type="ECO:0000256" key="6">
    <source>
        <dbReference type="RuleBase" id="RU365030"/>
    </source>
</evidence>
<evidence type="ECO:0000256" key="4">
    <source>
        <dbReference type="ARBA" id="ARBA00023034"/>
    </source>
</evidence>